<organism evidence="1 2">
    <name type="scientific">Spirosoma sordidisoli</name>
    <dbReference type="NCBI Taxonomy" id="2502893"/>
    <lineage>
        <taxon>Bacteria</taxon>
        <taxon>Pseudomonadati</taxon>
        <taxon>Bacteroidota</taxon>
        <taxon>Cytophagia</taxon>
        <taxon>Cytophagales</taxon>
        <taxon>Cytophagaceae</taxon>
        <taxon>Spirosoma</taxon>
    </lineage>
</organism>
<dbReference type="EMBL" id="SBLB01000001">
    <property type="protein sequence ID" value="RYC70644.1"/>
    <property type="molecule type" value="Genomic_DNA"/>
</dbReference>
<comment type="caution">
    <text evidence="1">The sequence shown here is derived from an EMBL/GenBank/DDBJ whole genome shotgun (WGS) entry which is preliminary data.</text>
</comment>
<keyword evidence="2" id="KW-1185">Reference proteome</keyword>
<dbReference type="AlphaFoldDB" id="A0A4Q2UMM8"/>
<name>A0A4Q2UMM8_9BACT</name>
<accession>A0A4Q2UMM8</accession>
<dbReference type="Proteomes" id="UP000290407">
    <property type="component" value="Unassembled WGS sequence"/>
</dbReference>
<proteinExistence type="predicted"/>
<gene>
    <name evidence="1" type="ORF">EQG79_00395</name>
</gene>
<dbReference type="RefSeq" id="WP_129598728.1">
    <property type="nucleotide sequence ID" value="NZ_SBLB01000001.1"/>
</dbReference>
<evidence type="ECO:0000313" key="1">
    <source>
        <dbReference type="EMBL" id="RYC70644.1"/>
    </source>
</evidence>
<protein>
    <submittedName>
        <fullName evidence="1">Uncharacterized protein</fullName>
    </submittedName>
</protein>
<evidence type="ECO:0000313" key="2">
    <source>
        <dbReference type="Proteomes" id="UP000290407"/>
    </source>
</evidence>
<reference evidence="1 2" key="1">
    <citation type="submission" date="2019-01" db="EMBL/GenBank/DDBJ databases">
        <title>Spirosoma flava sp. nov., a propanil-degrading bacterium isolated from herbicide-contaminated soil.</title>
        <authorList>
            <person name="Zhang L."/>
            <person name="Jiang J.-D."/>
        </authorList>
    </citation>
    <scope>NUCLEOTIDE SEQUENCE [LARGE SCALE GENOMIC DNA]</scope>
    <source>
        <strain evidence="1 2">TY50</strain>
    </source>
</reference>
<sequence length="414" mass="46970">MTRELVVAHTTESLDWLSAVPAGWQITVYSRTLTEYPGADVQPTEETSHHGVVIRHCIARYNTLSDLTAFVTGNPFAHIQHSLFWSCFKTDTEHILGGWYTCQANGEPNHPGLPLTTVQAMINVEPVYPIGFCAGSQYVVSRATIQSRSDAFYWQMWKVLGAGELYPFCIERLWPTVWNLAPAERETWGMLYTHHKIADAVLNRVLAHINAMGLREDRLVVVGWHEDGRIPLDAVQVHCRPTDTHWHPAIYEQMIAGLEVIPPDANVLTLEHDILYPHTYLDTMSRAMIRHDKVYFYTHVRHIDVRPVPQQLGFWASDPNGTRTLQSGAGGRCSHLLSEARQNLASYRNGTFKGDFELGINTGWEGVYHQHPLLDIRQGNNSTDTGYDKAVYFASNTETYWGDAMPLIKRLQTF</sequence>